<dbReference type="FunFam" id="1.25.40.180:FF:000024">
    <property type="entry name" value="Eukaryotic translation initiation factor 4G"/>
    <property type="match status" value="1"/>
</dbReference>
<feature type="region of interest" description="Disordered" evidence="9">
    <location>
        <begin position="858"/>
        <end position="886"/>
    </location>
</feature>
<feature type="region of interest" description="Disordered" evidence="9">
    <location>
        <begin position="230"/>
        <end position="250"/>
    </location>
</feature>
<evidence type="ECO:0000259" key="10">
    <source>
        <dbReference type="PROSITE" id="PS51366"/>
    </source>
</evidence>
<accession>A0A0K9PGT3</accession>
<comment type="similarity">
    <text evidence="1">Belongs to the eukaryotic initiation factor 4G family.</text>
</comment>
<feature type="region of interest" description="Disordered" evidence="9">
    <location>
        <begin position="905"/>
        <end position="931"/>
    </location>
</feature>
<dbReference type="GO" id="GO:0006413">
    <property type="term" value="P:translational initiation"/>
    <property type="evidence" value="ECO:0000318"/>
    <property type="project" value="GO_Central"/>
</dbReference>
<evidence type="ECO:0000256" key="6">
    <source>
        <dbReference type="ARBA" id="ARBA00065571"/>
    </source>
</evidence>
<comment type="function">
    <text evidence="5">Component of the protein complex eIF4F, which is involved in the recognition of the mRNA cap, ATP-dependent unwinding of 5'-terminal secondary structure and recruitment of mRNA to the ribosome.</text>
</comment>
<proteinExistence type="inferred from homology"/>
<dbReference type="PROSITE" id="PS51366">
    <property type="entry name" value="MI"/>
    <property type="match status" value="1"/>
</dbReference>
<evidence type="ECO:0000256" key="3">
    <source>
        <dbReference type="ARBA" id="ARBA00022845"/>
    </source>
</evidence>
<dbReference type="SMART" id="SM00544">
    <property type="entry name" value="MA3"/>
    <property type="match status" value="1"/>
</dbReference>
<keyword evidence="2" id="KW-0396">Initiation factor</keyword>
<feature type="compositionally biased region" description="Polar residues" evidence="9">
    <location>
        <begin position="381"/>
        <end position="404"/>
    </location>
</feature>
<feature type="domain" description="MI" evidence="10">
    <location>
        <begin position="1422"/>
        <end position="1545"/>
    </location>
</feature>
<comment type="caution">
    <text evidence="11">The sequence shown here is derived from an EMBL/GenBank/DDBJ whole genome shotgun (WGS) entry which is preliminary data.</text>
</comment>
<dbReference type="GO" id="GO:0016281">
    <property type="term" value="C:eukaryotic translation initiation factor 4F complex"/>
    <property type="evidence" value="ECO:0000318"/>
    <property type="project" value="GO_Central"/>
</dbReference>
<reference evidence="12" key="1">
    <citation type="journal article" date="2016" name="Nature">
        <title>The genome of the seagrass Zostera marina reveals angiosperm adaptation to the sea.</title>
        <authorList>
            <person name="Olsen J.L."/>
            <person name="Rouze P."/>
            <person name="Verhelst B."/>
            <person name="Lin Y.-C."/>
            <person name="Bayer T."/>
            <person name="Collen J."/>
            <person name="Dattolo E."/>
            <person name="De Paoli E."/>
            <person name="Dittami S."/>
            <person name="Maumus F."/>
            <person name="Michel G."/>
            <person name="Kersting A."/>
            <person name="Lauritano C."/>
            <person name="Lohaus R."/>
            <person name="Toepel M."/>
            <person name="Tonon T."/>
            <person name="Vanneste K."/>
            <person name="Amirebrahimi M."/>
            <person name="Brakel J."/>
            <person name="Bostroem C."/>
            <person name="Chovatia M."/>
            <person name="Grimwood J."/>
            <person name="Jenkins J.W."/>
            <person name="Jueterbock A."/>
            <person name="Mraz A."/>
            <person name="Stam W.T."/>
            <person name="Tice H."/>
            <person name="Bornberg-Bauer E."/>
            <person name="Green P.J."/>
            <person name="Pearson G.A."/>
            <person name="Procaccini G."/>
            <person name="Duarte C.M."/>
            <person name="Schmutz J."/>
            <person name="Reusch T.B.H."/>
            <person name="Van de Peer Y."/>
        </authorList>
    </citation>
    <scope>NUCLEOTIDE SEQUENCE [LARGE SCALE GENOMIC DNA]</scope>
    <source>
        <strain evidence="12">cv. Finnish</strain>
    </source>
</reference>
<dbReference type="Proteomes" id="UP000036987">
    <property type="component" value="Unassembled WGS sequence"/>
</dbReference>
<feature type="compositionally biased region" description="Polar residues" evidence="9">
    <location>
        <begin position="558"/>
        <end position="570"/>
    </location>
</feature>
<evidence type="ECO:0000256" key="9">
    <source>
        <dbReference type="SAM" id="MobiDB-lite"/>
    </source>
</evidence>
<evidence type="ECO:0000256" key="5">
    <source>
        <dbReference type="ARBA" id="ARBA00053217"/>
    </source>
</evidence>
<evidence type="ECO:0000313" key="12">
    <source>
        <dbReference type="Proteomes" id="UP000036987"/>
    </source>
</evidence>
<evidence type="ECO:0000313" key="11">
    <source>
        <dbReference type="EMBL" id="KMZ67450.1"/>
    </source>
</evidence>
<feature type="compositionally biased region" description="Polar residues" evidence="9">
    <location>
        <begin position="64"/>
        <end position="74"/>
    </location>
</feature>
<feature type="compositionally biased region" description="Gly residues" evidence="9">
    <location>
        <begin position="905"/>
        <end position="920"/>
    </location>
</feature>
<dbReference type="OrthoDB" id="514777at2759"/>
<feature type="compositionally biased region" description="Polar residues" evidence="9">
    <location>
        <begin position="82"/>
        <end position="92"/>
    </location>
</feature>
<dbReference type="SMART" id="SM00543">
    <property type="entry name" value="MIF4G"/>
    <property type="match status" value="1"/>
</dbReference>
<dbReference type="GO" id="GO:0006417">
    <property type="term" value="P:regulation of translation"/>
    <property type="evidence" value="ECO:0007669"/>
    <property type="project" value="UniProtKB-KW"/>
</dbReference>
<dbReference type="Pfam" id="PF02847">
    <property type="entry name" value="MA3"/>
    <property type="match status" value="1"/>
</dbReference>
<keyword evidence="3" id="KW-0810">Translation regulation</keyword>
<protein>
    <recommendedName>
        <fullName evidence="7">Eukaryotic translation initiation factor 4G</fullName>
    </recommendedName>
    <alternativeName>
        <fullName evidence="8">Eukaryotic initiation factor 4F subunit p220</fullName>
    </alternativeName>
</protein>
<dbReference type="EMBL" id="LFYR01000909">
    <property type="protein sequence ID" value="KMZ67450.1"/>
    <property type="molecule type" value="Genomic_DNA"/>
</dbReference>
<dbReference type="InterPro" id="IPR016024">
    <property type="entry name" value="ARM-type_fold"/>
</dbReference>
<dbReference type="InterPro" id="IPR003891">
    <property type="entry name" value="Initiation_fac_eIF4g_MI"/>
</dbReference>
<sequence length="1611" mass="177910">MSHNHSRAEKSEPHVRRSGRSGNSLAGNHHRGFNSGGGGGRGSGGYAHPGQPHSSSVGSNSNSFLINRSSQKHGNGQGGQYRVNSLDTTNTPVGGGVPINSGRAMQNGVHPQPRHVSEAQPSSGAKPVDMSSSKTSRPYPRPPNPQISEGLTQPSQLQFGSLNMNSFMIPARTTSAPPNLNEQAHHGLLKAGSVLPIHIGTNQKQEKSQPKKDVIGFNHANAVNSDHLSHAKKESHASIPVHSDTNAYNSSRNNVPFVTMYQQQKSSIQFSSGPQIQSQNCGASQLPISINPIVPPPVGTPSQSQQSIYYHNQSHVMQPSGMMHQGHNMAYAQQITGQMPYNMGIGIAPQYSQQPVGKFAGNPVRRMVKITDPETHEEVKLSQSDPSFPTQKAPSSSQSSGINHPIIQTGNTFTHDTVQSTDKSADIISSEKSGTHYQKTTITAYNDDAIKTEKPIKEISPSLQNGTKANMDISTQLFKSVPEPLDNFKFSIADSDKHHTDMPFVGSLEITKSNDLLSAVPSQVVGPITSNKNCQKKTNIKDFKNPQQQASEDHDHSQINSRISASSEVGSSEIKDSTAVPSSSSSKHSAIFEATGTTKNIHSVFSIPSVVSTGIISPEKPLHYDAREPTTLVEICKSAKTCDTSGDSCDNKLADPFQGANNPKQEDIVTSETMEKKVIGDSIESEHKLMDPKENFMTKNLNEKPLCVSSGVSASNTHAETACMKTTSKKMKRKNIISKADAAGTNSDLYMAYKGPEEKVVSVFTSENVDSSFVVDPVCTSGNDSKKKDIRNEQDTASKAEVDDWEDVVYTNSQHGSASKKFDYSKDFLLTFQNKYTDLPAIFNMEFFKELVSLQVGKSNNDRRSPSNSGRSIDRPNSSDRADYRMVGASNRDIRYDFNYGQSGIGSHSGSGGNQGGGRFPRGQSNQYTSGNISGPVHGGMSHGYHETDRWQRAPGIQRGLIPSPPHTQFQAMHRAEKKYEVGKISNEEEIKQRQLKAILNKLTPQNFEKLFEKVKEVNIDSAHTLTGVISQIFDKALMEPTFCEMYSDFCFHLSGALPDFNEDNEKITFKRLLLNKCQEEFERGEKEEAEANNVERDGEMTCNVVEREEKKLRARRRMLGNIRLIGELYKKKMLTERIMHECIKKLIGKDQTQYENPDEEDIEALCKLMSTIGVMIDHYKSKDHIDAYFDIMSKLSNNLKLSSRLRFMLKDSIDLRRNKWQQRRKVEGPKKIDEVHRDVVQERQAQTSRLTRGPIGSSGRRGGPVEYGSRMSTFSPSPARNFQPPARSFGGQDVRLGDRHPLEGKTQSIPLPQRPTSGDSITLGPQGGLARGMSTRAQPLTVNSVPNYHSSPSDRFTHSSREAVIPKYSQDQEQYFGNRDHRNAERVSDRPLPSTITVNRQESFTETQNSNPEVNPLSRDLLLKKSISTIKEYYSAKDEKEVALCIIELNSPTFYPCMVSSWIADSFERKDIERDLLSKLLINLCRDKSLISHAYLIQGFEYVLSTLEDAVNDAPKAPEFLGRMFANMMSENVISLNEVGRLVREGGEEIGGLIDSGLAAAVVGSTLQNVKVDQGDSVLKETIIGSNLKLVDFKPPQPCSISRKLLDPFL</sequence>
<feature type="compositionally biased region" description="Basic and acidic residues" evidence="9">
    <location>
        <begin position="1"/>
        <end position="15"/>
    </location>
</feature>
<dbReference type="PANTHER" id="PTHR23253">
    <property type="entry name" value="EUKARYOTIC TRANSLATION INITIATION FACTOR 4 GAMMA"/>
    <property type="match status" value="1"/>
</dbReference>
<dbReference type="FunFam" id="1.25.40.180:FF:000034">
    <property type="entry name" value="Eukaryotic translation initiation factor 4G"/>
    <property type="match status" value="1"/>
</dbReference>
<comment type="subunit">
    <text evidence="6">EIF4F is a multi-subunit complex, the composition of which varies with external and internal environmental conditions. It is composed of at least EIF4A, EIF4E and EIF4G. In higher plants two isoforms of EIF4F have been identified, named isoform EIF4F and isoform EIF(iso)4F. Isoform EIF4F has subunits p220 and p26, whereas isoform EIF(iso)4F has subunits p82 and p28.</text>
</comment>
<feature type="compositionally biased region" description="Polar residues" evidence="9">
    <location>
        <begin position="1306"/>
        <end position="1321"/>
    </location>
</feature>
<evidence type="ECO:0000256" key="1">
    <source>
        <dbReference type="ARBA" id="ARBA00005775"/>
    </source>
</evidence>
<dbReference type="Pfam" id="PF02854">
    <property type="entry name" value="MIF4G"/>
    <property type="match status" value="1"/>
</dbReference>
<feature type="compositionally biased region" description="Polar residues" evidence="9">
    <location>
        <begin position="1271"/>
        <end position="1281"/>
    </location>
</feature>
<name>A0A0K9PGT3_ZOSMR</name>
<dbReference type="GO" id="GO:0003729">
    <property type="term" value="F:mRNA binding"/>
    <property type="evidence" value="ECO:0000318"/>
    <property type="project" value="GO_Central"/>
</dbReference>
<dbReference type="GO" id="GO:0003743">
    <property type="term" value="F:translation initiation factor activity"/>
    <property type="evidence" value="ECO:0000318"/>
    <property type="project" value="GO_Central"/>
</dbReference>
<dbReference type="Gene3D" id="1.25.40.180">
    <property type="match status" value="2"/>
</dbReference>
<evidence type="ECO:0000256" key="7">
    <source>
        <dbReference type="ARBA" id="ARBA00067320"/>
    </source>
</evidence>
<keyword evidence="12" id="KW-1185">Reference proteome</keyword>
<feature type="compositionally biased region" description="Gly residues" evidence="9">
    <location>
        <begin position="34"/>
        <end position="47"/>
    </location>
</feature>
<dbReference type="PANTHER" id="PTHR23253:SF9">
    <property type="entry name" value="EUKARYOTIC TRANSLATION INITIATION FACTOR 4 GAMMA 2"/>
    <property type="match status" value="1"/>
</dbReference>
<dbReference type="InterPro" id="IPR003890">
    <property type="entry name" value="MIF4G-like_typ-3"/>
</dbReference>
<feature type="region of interest" description="Disordered" evidence="9">
    <location>
        <begin position="374"/>
        <end position="404"/>
    </location>
</feature>
<feature type="region of interest" description="Disordered" evidence="9">
    <location>
        <begin position="544"/>
        <end position="587"/>
    </location>
</feature>
<feature type="compositionally biased region" description="Low complexity" evidence="9">
    <location>
        <begin position="54"/>
        <end position="63"/>
    </location>
</feature>
<organism evidence="11 12">
    <name type="scientific">Zostera marina</name>
    <name type="common">Eelgrass</name>
    <dbReference type="NCBI Taxonomy" id="29655"/>
    <lineage>
        <taxon>Eukaryota</taxon>
        <taxon>Viridiplantae</taxon>
        <taxon>Streptophyta</taxon>
        <taxon>Embryophyta</taxon>
        <taxon>Tracheophyta</taxon>
        <taxon>Spermatophyta</taxon>
        <taxon>Magnoliopsida</taxon>
        <taxon>Liliopsida</taxon>
        <taxon>Zosteraceae</taxon>
        <taxon>Zostera</taxon>
    </lineage>
</organism>
<feature type="region of interest" description="Disordered" evidence="9">
    <location>
        <begin position="1"/>
        <end position="152"/>
    </location>
</feature>
<evidence type="ECO:0000256" key="2">
    <source>
        <dbReference type="ARBA" id="ARBA00022540"/>
    </source>
</evidence>
<evidence type="ECO:0000256" key="4">
    <source>
        <dbReference type="ARBA" id="ARBA00022917"/>
    </source>
</evidence>
<feature type="compositionally biased region" description="Basic and acidic residues" evidence="9">
    <location>
        <begin position="1225"/>
        <end position="1242"/>
    </location>
</feature>
<keyword evidence="4" id="KW-0648">Protein biosynthesis</keyword>
<gene>
    <name evidence="11" type="ORF">ZOSMA_267G00020</name>
</gene>
<feature type="compositionally biased region" description="Basic and acidic residues" evidence="9">
    <location>
        <begin position="872"/>
        <end position="884"/>
    </location>
</feature>
<evidence type="ECO:0000256" key="8">
    <source>
        <dbReference type="ARBA" id="ARBA00079578"/>
    </source>
</evidence>
<feature type="region of interest" description="Disordered" evidence="9">
    <location>
        <begin position="1222"/>
        <end position="1330"/>
    </location>
</feature>
<dbReference type="SUPFAM" id="SSF48371">
    <property type="entry name" value="ARM repeat"/>
    <property type="match status" value="2"/>
</dbReference>
<dbReference type="STRING" id="29655.A0A0K9PGT3"/>